<gene>
    <name evidence="2" type="primary">ATP8</name>
</gene>
<protein>
    <submittedName>
        <fullName evidence="2">ATP synthase F0 subunit 8</fullName>
    </submittedName>
</protein>
<proteinExistence type="predicted"/>
<sequence length="52" mass="6050">MPQMAPLPWVMLLTTSTVVMITIMTIIYFETQIISLKKSILVPKLNLNNWSW</sequence>
<evidence type="ECO:0000313" key="2">
    <source>
        <dbReference type="EMBL" id="QMP96531.1"/>
    </source>
</evidence>
<accession>A0A7D7IVN7</accession>
<dbReference type="CTD" id="4509"/>
<organism evidence="2">
    <name type="scientific">Eubranchipus grubii</name>
    <dbReference type="NCBI Taxonomy" id="381661"/>
    <lineage>
        <taxon>Eukaryota</taxon>
        <taxon>Metazoa</taxon>
        <taxon>Ecdysozoa</taxon>
        <taxon>Arthropoda</taxon>
        <taxon>Crustacea</taxon>
        <taxon>Branchiopoda</taxon>
        <taxon>Anostraca</taxon>
        <taxon>Chirocephalidae</taxon>
        <taxon>Eubranchipus</taxon>
    </lineage>
</organism>
<feature type="transmembrane region" description="Helical" evidence="1">
    <location>
        <begin position="6"/>
        <end position="29"/>
    </location>
</feature>
<keyword evidence="2" id="KW-0496">Mitochondrion</keyword>
<geneLocation type="mitochondrion" evidence="2"/>
<keyword evidence="1" id="KW-0472">Membrane</keyword>
<reference evidence="2" key="1">
    <citation type="submission" date="2020-04" db="EMBL/GenBank/DDBJ databases">
        <title>DNAmark Project.</title>
        <authorList>
            <person name="Leerhoei F."/>
        </authorList>
    </citation>
    <scope>NUCLEOTIDE SEQUENCE</scope>
    <source>
        <strain evidence="2">DM1183</strain>
    </source>
</reference>
<dbReference type="RefSeq" id="YP_009918951.1">
    <property type="nucleotide sequence ID" value="NC_050310.1"/>
</dbReference>
<dbReference type="EMBL" id="MT410793">
    <property type="protein sequence ID" value="QMP96531.1"/>
    <property type="molecule type" value="Genomic_DNA"/>
</dbReference>
<dbReference type="GeneID" id="58904575"/>
<dbReference type="AlphaFoldDB" id="A0A7D7IVN7"/>
<keyword evidence="1" id="KW-1133">Transmembrane helix</keyword>
<keyword evidence="1" id="KW-0812">Transmembrane</keyword>
<evidence type="ECO:0000256" key="1">
    <source>
        <dbReference type="SAM" id="Phobius"/>
    </source>
</evidence>
<name>A0A7D7IVN7_9CRUS</name>